<dbReference type="WBParaSite" id="EgrG_000102300">
    <property type="protein sequence ID" value="EgrG_000102300"/>
    <property type="gene ID" value="EgrG_000102300"/>
</dbReference>
<feature type="transmembrane region" description="Helical" evidence="2">
    <location>
        <begin position="133"/>
        <end position="156"/>
    </location>
</feature>
<feature type="compositionally biased region" description="Polar residues" evidence="1">
    <location>
        <begin position="738"/>
        <end position="753"/>
    </location>
</feature>
<keyword evidence="2" id="KW-1133">Transmembrane helix</keyword>
<keyword evidence="2" id="KW-0472">Membrane</keyword>
<evidence type="ECO:0000313" key="3">
    <source>
        <dbReference type="EMBL" id="CDS21537.1"/>
    </source>
</evidence>
<dbReference type="PANTHER" id="PTHR21579:SF16">
    <property type="entry name" value="HTRL DOMAIN CONTAINING"/>
    <property type="match status" value="1"/>
</dbReference>
<dbReference type="PANTHER" id="PTHR21579">
    <property type="entry name" value="PROTEIN TINCAR"/>
    <property type="match status" value="1"/>
</dbReference>
<dbReference type="OrthoDB" id="6248473at2759"/>
<feature type="transmembrane region" description="Helical" evidence="2">
    <location>
        <begin position="278"/>
        <end position="297"/>
    </location>
</feature>
<dbReference type="EMBL" id="LK028584">
    <property type="protein sequence ID" value="CDS21537.1"/>
    <property type="molecule type" value="Genomic_DNA"/>
</dbReference>
<feature type="transmembrane region" description="Helical" evidence="2">
    <location>
        <begin position="447"/>
        <end position="471"/>
    </location>
</feature>
<feature type="transmembrane region" description="Helical" evidence="2">
    <location>
        <begin position="309"/>
        <end position="339"/>
    </location>
</feature>
<sequence length="753" mass="83551">MRCCLKFGGIIQFWHCTLVLALQSYVLVRSIFTYISLRSQVFDARHGLDWDTTPLHFLVNCIVFSAAFTIAMAFLLCANTDYFVFGSVSLNSSQFYSNSRTSAILDNTSSRTNSPPSVQKKHNYIFSKNPSSAFPFSFLFHVLGAYFLLLPTPWVLGEQAKNEVVDPNIVWQTDLSFIFPMLSPKEVMQNTRQRHPNLAIKLASAGLLSTRLTSSDLLAVQPPTLGGIGQLPQTKQQENAVADLKAAILQHSSGIKTTYTEKIGASRNVAFRSPSPEIINFFLALAFLAIRISYTFWTVWPTFSFLTSILLICSGVYLTVEYAAISLLVQLTACLTVHANSTNIYGPLVMVRLPMRLSAWQMIILTVVGYFITLSSYGVLFHLGLRQFYKAIQKNYYTVVNVLRLTKGLTNTAMELAETPTLCSGTPTMEESKGCQMCHCWPLQGRTLIIVGFLSLVASTLIRVTCLYDIFLLHCREKDYLPSTTVALFICVRLTWLMLSFGLEMKQKGKFRMSYPLEMPPCLDPNVQNTFLTEPAVQSRLVYTPIQECNEDASLVFPNQNFFSPLQIQNSGISLHDATYLPSAQLQATSNSLKYPPRTPTPQEMIEGQIIANKFYGTNIAAQCVGTPGGELVPLQGHYLLAPTTQKYASIRRLNSWGPEVPKEKQRVVVSVTETTLPNQVLRGPRTISCETARSSDTRPQSVLLQPNEESKGVGGGEGEGEEGSMLLQMTPIALQESGRSTASSADQICSQV</sequence>
<feature type="transmembrane region" description="Helical" evidence="2">
    <location>
        <begin position="57"/>
        <end position="77"/>
    </location>
</feature>
<accession>A0A068WSS4</accession>
<reference evidence="5" key="3">
    <citation type="submission" date="2020-10" db="UniProtKB">
        <authorList>
            <consortium name="WormBaseParasite"/>
        </authorList>
    </citation>
    <scope>IDENTIFICATION</scope>
</reference>
<feature type="compositionally biased region" description="Polar residues" evidence="1">
    <location>
        <begin position="690"/>
        <end position="705"/>
    </location>
</feature>
<dbReference type="InterPro" id="IPR053291">
    <property type="entry name" value="Ommatidial_diff-associated"/>
</dbReference>
<protein>
    <submittedName>
        <fullName evidence="3 5">Expressed conserved protein</fullName>
    </submittedName>
</protein>
<evidence type="ECO:0000256" key="1">
    <source>
        <dbReference type="SAM" id="MobiDB-lite"/>
    </source>
</evidence>
<proteinExistence type="predicted"/>
<name>A0A068WSS4_ECHGR</name>
<evidence type="ECO:0000313" key="4">
    <source>
        <dbReference type="Proteomes" id="UP000492820"/>
    </source>
</evidence>
<feature type="region of interest" description="Disordered" evidence="1">
    <location>
        <begin position="690"/>
        <end position="753"/>
    </location>
</feature>
<dbReference type="Proteomes" id="UP000492820">
    <property type="component" value="Unassembled WGS sequence"/>
</dbReference>
<feature type="transmembrane region" description="Helical" evidence="2">
    <location>
        <begin position="483"/>
        <end position="503"/>
    </location>
</feature>
<keyword evidence="2" id="KW-0812">Transmembrane</keyword>
<feature type="transmembrane region" description="Helical" evidence="2">
    <location>
        <begin position="12"/>
        <end position="37"/>
    </location>
</feature>
<gene>
    <name evidence="5" type="primary">EGR_09967</name>
    <name evidence="3" type="ORF">EgrG_000102300</name>
</gene>
<evidence type="ECO:0000313" key="5">
    <source>
        <dbReference type="WBParaSite" id="EgrG_000102300"/>
    </source>
</evidence>
<dbReference type="AlphaFoldDB" id="A0A068WSS4"/>
<evidence type="ECO:0000256" key="2">
    <source>
        <dbReference type="SAM" id="Phobius"/>
    </source>
</evidence>
<feature type="transmembrane region" description="Helical" evidence="2">
    <location>
        <begin position="359"/>
        <end position="385"/>
    </location>
</feature>
<reference evidence="3 4" key="1">
    <citation type="journal article" date="2013" name="Nature">
        <title>The genomes of four tapeworm species reveal adaptations to parasitism.</title>
        <authorList>
            <person name="Tsai I.J."/>
            <person name="Zarowiecki M."/>
            <person name="Holroyd N."/>
            <person name="Garciarrubio A."/>
            <person name="Sanchez-Flores A."/>
            <person name="Brooks K.L."/>
            <person name="Tracey A."/>
            <person name="Bobes R.J."/>
            <person name="Fragoso G."/>
            <person name="Sciutto E."/>
            <person name="Aslett M."/>
            <person name="Beasley H."/>
            <person name="Bennett H.M."/>
            <person name="Cai J."/>
            <person name="Camicia F."/>
            <person name="Clark R."/>
            <person name="Cucher M."/>
            <person name="De Silva N."/>
            <person name="Day T.A."/>
            <person name="Deplazes P."/>
            <person name="Estrada K."/>
            <person name="Fernandez C."/>
            <person name="Holland P.W."/>
            <person name="Hou J."/>
            <person name="Hu S."/>
            <person name="Huckvale T."/>
            <person name="Hung S.S."/>
            <person name="Kamenetzky L."/>
            <person name="Keane J.A."/>
            <person name="Kiss F."/>
            <person name="Koziol U."/>
            <person name="Lambert O."/>
            <person name="Liu K."/>
            <person name="Luo X."/>
            <person name="Luo Y."/>
            <person name="Macchiaroli N."/>
            <person name="Nichol S."/>
            <person name="Paps J."/>
            <person name="Parkinson J."/>
            <person name="Pouchkina-Stantcheva N."/>
            <person name="Riddiford N."/>
            <person name="Rosenzvit M."/>
            <person name="Salinas G."/>
            <person name="Wasmuth J.D."/>
            <person name="Zamanian M."/>
            <person name="Zheng Y."/>
            <person name="Cai X."/>
            <person name="Soberon X."/>
            <person name="Olson P.D."/>
            <person name="Laclette J.P."/>
            <person name="Brehm K."/>
            <person name="Berriman M."/>
            <person name="Garciarrubio A."/>
            <person name="Bobes R.J."/>
            <person name="Fragoso G."/>
            <person name="Sanchez-Flores A."/>
            <person name="Estrada K."/>
            <person name="Cevallos M.A."/>
            <person name="Morett E."/>
            <person name="Gonzalez V."/>
            <person name="Portillo T."/>
            <person name="Ochoa-Leyva A."/>
            <person name="Jose M.V."/>
            <person name="Sciutto E."/>
            <person name="Landa A."/>
            <person name="Jimenez L."/>
            <person name="Valdes V."/>
            <person name="Carrero J.C."/>
            <person name="Larralde C."/>
            <person name="Morales-Montor J."/>
            <person name="Limon-Lason J."/>
            <person name="Soberon X."/>
            <person name="Laclette J.P."/>
        </authorList>
    </citation>
    <scope>NUCLEOTIDE SEQUENCE [LARGE SCALE GENOMIC DNA]</scope>
</reference>
<reference evidence="3" key="2">
    <citation type="submission" date="2014-06" db="EMBL/GenBank/DDBJ databases">
        <authorList>
            <person name="Aslett M."/>
        </authorList>
    </citation>
    <scope>NUCLEOTIDE SEQUENCE</scope>
</reference>
<organism evidence="3">
    <name type="scientific">Echinococcus granulosus</name>
    <name type="common">Hydatid tapeworm</name>
    <dbReference type="NCBI Taxonomy" id="6210"/>
    <lineage>
        <taxon>Eukaryota</taxon>
        <taxon>Metazoa</taxon>
        <taxon>Spiralia</taxon>
        <taxon>Lophotrochozoa</taxon>
        <taxon>Platyhelminthes</taxon>
        <taxon>Cestoda</taxon>
        <taxon>Eucestoda</taxon>
        <taxon>Cyclophyllidea</taxon>
        <taxon>Taeniidae</taxon>
        <taxon>Echinococcus</taxon>
        <taxon>Echinococcus granulosus group</taxon>
    </lineage>
</organism>